<accession>A0A1R1XP19</accession>
<sequence>MAETSFQNAEFEHSEFVQENFKLFKIPETRMLKIGDTIVQVSLEFRSDEDEEKKDLYSNDLEMQKDVQLAIIALVNSKYSKGVARGRGFVIHQNRKNWKLSQKYIFLRNSKPLSGSKYKYRFMIEMVDDFLNPEWRNGGNIEIAQVEGDLLFWGDDSFTDAQTERNGSIFGDNESRYFDFYDNRFPNHSFQIPPNSTHHDINRANSMSRASYYDKKNSFANSNSVHLNDKDQQNGNIKYPSRFGLDLQSIKESISQSSNVQNNFNSNYEIDHSLNGDFTQTDKNSSKTHRLSNNKLISKNDSLFHGTNENSENISNNQYNPDSTYHNDLTTKKPQNNTSYFKSSHTTSSIKDLIRPRNEVQTYIKDYYDSKKSFPKIYSNRRITTGSSNVFEGKNSKLGYFKQTQDSDNCTTPKLTQNSGYTSFKNRSEPQLNKSSYGSIYKISTLKDEILNSEKKSKVGINYPLLNLTIEDKSLKDKELTSLDQQPNQRSEDIPLGSTDTHNYAKPIYHKINDPSPSLNSEPEKSIDNKYEKSQSSKSTIDSIIKKLPQKLYKKPDESSSRSHLLAESSNKRNYDLTIGVSSHNSDCEDSMDRSVSPSKKVHLNNMPPQINGLKESSNVRFSDSNGGSSPALESVNFKKIYRKSFFEKTKIWKTVQFFENMANTVFKK</sequence>
<reference evidence="2 3" key="1">
    <citation type="submission" date="2017-01" db="EMBL/GenBank/DDBJ databases">
        <authorList>
            <person name="Mah S.A."/>
            <person name="Swanson W.J."/>
            <person name="Moy G.W."/>
            <person name="Vacquier V.D."/>
        </authorList>
    </citation>
    <scope>NUCLEOTIDE SEQUENCE [LARGE SCALE GENOMIC DNA]</scope>
    <source>
        <strain evidence="2 3">GSMNP</strain>
    </source>
</reference>
<feature type="region of interest" description="Disordered" evidence="1">
    <location>
        <begin position="276"/>
        <end position="344"/>
    </location>
</feature>
<dbReference type="STRING" id="133412.A0A1R1XP19"/>
<dbReference type="Proteomes" id="UP000187283">
    <property type="component" value="Unassembled WGS sequence"/>
</dbReference>
<dbReference type="AlphaFoldDB" id="A0A1R1XP19"/>
<keyword evidence="3" id="KW-1185">Reference proteome</keyword>
<evidence type="ECO:0000313" key="3">
    <source>
        <dbReference type="Proteomes" id="UP000187283"/>
    </source>
</evidence>
<feature type="compositionally biased region" description="Polar residues" evidence="1">
    <location>
        <begin position="615"/>
        <end position="629"/>
    </location>
</feature>
<dbReference type="OrthoDB" id="2313105at2759"/>
<feature type="compositionally biased region" description="Polar residues" evidence="1">
    <location>
        <begin position="293"/>
        <end position="344"/>
    </location>
</feature>
<name>A0A1R1XP19_9FUNG</name>
<proteinExistence type="predicted"/>
<comment type="caution">
    <text evidence="2">The sequence shown here is derived from an EMBL/GenBank/DDBJ whole genome shotgun (WGS) entry which is preliminary data.</text>
</comment>
<dbReference type="EMBL" id="LSSN01002358">
    <property type="protein sequence ID" value="OMJ16381.1"/>
    <property type="molecule type" value="Genomic_DNA"/>
</dbReference>
<protein>
    <submittedName>
        <fullName evidence="2">Uncharacterized protein</fullName>
    </submittedName>
</protein>
<organism evidence="2 3">
    <name type="scientific">Smittium culicis</name>
    <dbReference type="NCBI Taxonomy" id="133412"/>
    <lineage>
        <taxon>Eukaryota</taxon>
        <taxon>Fungi</taxon>
        <taxon>Fungi incertae sedis</taxon>
        <taxon>Zoopagomycota</taxon>
        <taxon>Kickxellomycotina</taxon>
        <taxon>Harpellomycetes</taxon>
        <taxon>Harpellales</taxon>
        <taxon>Legeriomycetaceae</taxon>
        <taxon>Smittium</taxon>
    </lineage>
</organism>
<evidence type="ECO:0000313" key="2">
    <source>
        <dbReference type="EMBL" id="OMJ16381.1"/>
    </source>
</evidence>
<evidence type="ECO:0000256" key="1">
    <source>
        <dbReference type="SAM" id="MobiDB-lite"/>
    </source>
</evidence>
<feature type="region of interest" description="Disordered" evidence="1">
    <location>
        <begin position="582"/>
        <end position="629"/>
    </location>
</feature>
<gene>
    <name evidence="2" type="ORF">AYI70_g6637</name>
</gene>
<feature type="compositionally biased region" description="Basic and acidic residues" evidence="1">
    <location>
        <begin position="522"/>
        <end position="535"/>
    </location>
</feature>
<feature type="region of interest" description="Disordered" evidence="1">
    <location>
        <begin position="480"/>
        <end position="542"/>
    </location>
</feature>